<dbReference type="GeneID" id="106557212"/>
<keyword evidence="5" id="KW-0418">Kinase</keyword>
<sequence length="137" mass="15529">MDKKWRWEKGDSSKVTTVVATPGQGPDRPQEVSYSDIKVIGNGSFGVVYQARLADSGELVAIKKVLQDKRFKNRELQIMRKLDHCNIVRLRYFFYSSGEKAPLASCKRCRITLRVSDTDGVSYPTREINNLLVFGAL</sequence>
<dbReference type="KEGG" id="tsr:106557212"/>
<keyword evidence="10" id="KW-1185">Reference proteome</keyword>
<feature type="compositionally biased region" description="Basic and acidic residues" evidence="8">
    <location>
        <begin position="1"/>
        <end position="12"/>
    </location>
</feature>
<dbReference type="GO" id="GO:0032007">
    <property type="term" value="P:negative regulation of TOR signaling"/>
    <property type="evidence" value="ECO:0007669"/>
    <property type="project" value="TreeGrafter"/>
</dbReference>
<dbReference type="SUPFAM" id="SSF56112">
    <property type="entry name" value="Protein kinase-like (PK-like)"/>
    <property type="match status" value="1"/>
</dbReference>
<dbReference type="AlphaFoldDB" id="A0A6I9Z7K8"/>
<keyword evidence="3" id="KW-0808">Transferase</keyword>
<dbReference type="GO" id="GO:0005829">
    <property type="term" value="C:cytosol"/>
    <property type="evidence" value="ECO:0007669"/>
    <property type="project" value="TreeGrafter"/>
</dbReference>
<dbReference type="GO" id="GO:0070507">
    <property type="term" value="P:regulation of microtubule cytoskeleton organization"/>
    <property type="evidence" value="ECO:0007669"/>
    <property type="project" value="TreeGrafter"/>
</dbReference>
<dbReference type="GO" id="GO:0008286">
    <property type="term" value="P:insulin receptor signaling pathway"/>
    <property type="evidence" value="ECO:0007669"/>
    <property type="project" value="TreeGrafter"/>
</dbReference>
<dbReference type="GO" id="GO:0010975">
    <property type="term" value="P:regulation of neuron projection development"/>
    <property type="evidence" value="ECO:0007669"/>
    <property type="project" value="TreeGrafter"/>
</dbReference>
<dbReference type="InterPro" id="IPR050591">
    <property type="entry name" value="GSK-3"/>
</dbReference>
<keyword evidence="2" id="KW-0723">Serine/threonine-protein kinase</keyword>
<comment type="similarity">
    <text evidence="1">Belongs to the protein kinase superfamily. CMGC Ser/Thr protein kinase family. GSK-3 subfamily.</text>
</comment>
<feature type="domain" description="Protein kinase" evidence="9">
    <location>
        <begin position="34"/>
        <end position="137"/>
    </location>
</feature>
<dbReference type="GO" id="GO:0090090">
    <property type="term" value="P:negative regulation of canonical Wnt signaling pathway"/>
    <property type="evidence" value="ECO:0007669"/>
    <property type="project" value="TreeGrafter"/>
</dbReference>
<accession>A0A6I9Z7K8</accession>
<dbReference type="InterPro" id="IPR017441">
    <property type="entry name" value="Protein_kinase_ATP_BS"/>
</dbReference>
<dbReference type="InterPro" id="IPR000719">
    <property type="entry name" value="Prot_kinase_dom"/>
</dbReference>
<evidence type="ECO:0000256" key="6">
    <source>
        <dbReference type="ARBA" id="ARBA00022840"/>
    </source>
</evidence>
<dbReference type="PROSITE" id="PS50011">
    <property type="entry name" value="PROTEIN_KINASE_DOM"/>
    <property type="match status" value="1"/>
</dbReference>
<dbReference type="Proteomes" id="UP000504617">
    <property type="component" value="Unplaced"/>
</dbReference>
<evidence type="ECO:0000256" key="4">
    <source>
        <dbReference type="ARBA" id="ARBA00022741"/>
    </source>
</evidence>
<dbReference type="GO" id="GO:0004674">
    <property type="term" value="F:protein serine/threonine kinase activity"/>
    <property type="evidence" value="ECO:0007669"/>
    <property type="project" value="UniProtKB-KW"/>
</dbReference>
<dbReference type="RefSeq" id="XP_013931856.1">
    <property type="nucleotide sequence ID" value="XM_014076381.1"/>
</dbReference>
<evidence type="ECO:0000256" key="1">
    <source>
        <dbReference type="ARBA" id="ARBA00005527"/>
    </source>
</evidence>
<evidence type="ECO:0000256" key="2">
    <source>
        <dbReference type="ARBA" id="ARBA00022527"/>
    </source>
</evidence>
<evidence type="ECO:0000256" key="8">
    <source>
        <dbReference type="SAM" id="MobiDB-lite"/>
    </source>
</evidence>
<dbReference type="GO" id="GO:0005524">
    <property type="term" value="F:ATP binding"/>
    <property type="evidence" value="ECO:0007669"/>
    <property type="project" value="UniProtKB-UniRule"/>
</dbReference>
<gene>
    <name evidence="11" type="primary">LOC106557212</name>
</gene>
<evidence type="ECO:0000256" key="5">
    <source>
        <dbReference type="ARBA" id="ARBA00022777"/>
    </source>
</evidence>
<feature type="region of interest" description="Disordered" evidence="8">
    <location>
        <begin position="1"/>
        <end position="31"/>
    </location>
</feature>
<keyword evidence="6 7" id="KW-0067">ATP-binding</keyword>
<dbReference type="InterPro" id="IPR011009">
    <property type="entry name" value="Kinase-like_dom_sf"/>
</dbReference>
<keyword evidence="4 7" id="KW-0547">Nucleotide-binding</keyword>
<name>A0A6I9Z7K8_9SAUR</name>
<dbReference type="GO" id="GO:0032436">
    <property type="term" value="P:positive regulation of proteasomal ubiquitin-dependent protein catabolic process"/>
    <property type="evidence" value="ECO:0007669"/>
    <property type="project" value="TreeGrafter"/>
</dbReference>
<evidence type="ECO:0000259" key="9">
    <source>
        <dbReference type="PROSITE" id="PS50011"/>
    </source>
</evidence>
<feature type="binding site" evidence="7">
    <location>
        <position position="64"/>
    </location>
    <ligand>
        <name>ATP</name>
        <dbReference type="ChEBI" id="CHEBI:30616"/>
    </ligand>
</feature>
<dbReference type="PROSITE" id="PS00107">
    <property type="entry name" value="PROTEIN_KINASE_ATP"/>
    <property type="match status" value="1"/>
</dbReference>
<protein>
    <submittedName>
        <fullName evidence="11">Glycogen synthase kinase-3 beta-like</fullName>
    </submittedName>
</protein>
<evidence type="ECO:0000256" key="7">
    <source>
        <dbReference type="PROSITE-ProRule" id="PRU10141"/>
    </source>
</evidence>
<reference evidence="11" key="1">
    <citation type="submission" date="2025-08" db="UniProtKB">
        <authorList>
            <consortium name="RefSeq"/>
        </authorList>
    </citation>
    <scope>IDENTIFICATION</scope>
    <source>
        <tissue evidence="11">Skeletal muscle</tissue>
    </source>
</reference>
<dbReference type="GO" id="GO:0005634">
    <property type="term" value="C:nucleus"/>
    <property type="evidence" value="ECO:0007669"/>
    <property type="project" value="TreeGrafter"/>
</dbReference>
<dbReference type="GO" id="GO:0030154">
    <property type="term" value="P:cell differentiation"/>
    <property type="evidence" value="ECO:0007669"/>
    <property type="project" value="TreeGrafter"/>
</dbReference>
<proteinExistence type="inferred from homology"/>
<evidence type="ECO:0000256" key="3">
    <source>
        <dbReference type="ARBA" id="ARBA00022679"/>
    </source>
</evidence>
<evidence type="ECO:0000313" key="10">
    <source>
        <dbReference type="Proteomes" id="UP000504617"/>
    </source>
</evidence>
<dbReference type="OrthoDB" id="272141at2759"/>
<organism evidence="10 11">
    <name type="scientific">Thamnophis sirtalis</name>
    <dbReference type="NCBI Taxonomy" id="35019"/>
    <lineage>
        <taxon>Eukaryota</taxon>
        <taxon>Metazoa</taxon>
        <taxon>Chordata</taxon>
        <taxon>Craniata</taxon>
        <taxon>Vertebrata</taxon>
        <taxon>Euteleostomi</taxon>
        <taxon>Lepidosauria</taxon>
        <taxon>Squamata</taxon>
        <taxon>Bifurcata</taxon>
        <taxon>Unidentata</taxon>
        <taxon>Episquamata</taxon>
        <taxon>Toxicofera</taxon>
        <taxon>Serpentes</taxon>
        <taxon>Colubroidea</taxon>
        <taxon>Colubridae</taxon>
        <taxon>Natricinae</taxon>
        <taxon>Thamnophis</taxon>
    </lineage>
</organism>
<dbReference type="FunFam" id="3.30.200.20:FF:000009">
    <property type="entry name" value="Glycogen synthase kinase-3 beta"/>
    <property type="match status" value="1"/>
</dbReference>
<dbReference type="PANTHER" id="PTHR24057:SF14">
    <property type="entry name" value="GLYCOGEN SYNTHASE KINASE-3 ALPHA"/>
    <property type="match status" value="1"/>
</dbReference>
<dbReference type="Pfam" id="PF00069">
    <property type="entry name" value="Pkinase"/>
    <property type="match status" value="1"/>
</dbReference>
<dbReference type="Gene3D" id="3.30.200.20">
    <property type="entry name" value="Phosphorylase Kinase, domain 1"/>
    <property type="match status" value="1"/>
</dbReference>
<dbReference type="PANTHER" id="PTHR24057">
    <property type="entry name" value="GLYCOGEN SYNTHASE KINASE-3 ALPHA"/>
    <property type="match status" value="1"/>
</dbReference>
<evidence type="ECO:0000313" key="11">
    <source>
        <dbReference type="RefSeq" id="XP_013931856.1"/>
    </source>
</evidence>
<dbReference type="GO" id="GO:0030424">
    <property type="term" value="C:axon"/>
    <property type="evidence" value="ECO:0007669"/>
    <property type="project" value="TreeGrafter"/>
</dbReference>